<dbReference type="EMBL" id="CAEZXX010000274">
    <property type="protein sequence ID" value="CAB4733236.1"/>
    <property type="molecule type" value="Genomic_DNA"/>
</dbReference>
<name>A0A6J6SE99_9ZZZZ</name>
<evidence type="ECO:0000313" key="1">
    <source>
        <dbReference type="EMBL" id="CAB4733236.1"/>
    </source>
</evidence>
<proteinExistence type="predicted"/>
<accession>A0A6J6SE99</accession>
<dbReference type="InterPro" id="IPR016181">
    <property type="entry name" value="Acyl_CoA_acyltransferase"/>
</dbReference>
<dbReference type="AlphaFoldDB" id="A0A6J6SE99"/>
<dbReference type="SUPFAM" id="SSF55729">
    <property type="entry name" value="Acyl-CoA N-acyltransferases (Nat)"/>
    <property type="match status" value="1"/>
</dbReference>
<sequence length="219" mass="23438">MRGILGSSEQSPGVWALRTAALPGGRFELAGLLSGHFPDGTTVGPGPDQAEFPGAIELLTVRLDSLRRPVVAIAPWATAGAPALWFVEADASTPDRSLHSLVAFGTGHHTDGTVIPNAAFFTLPVRSDQQVAALRWDTMTGEIDQIYVAPDVRDRGVAKKMIIVGGAYHAHRGWEGKIYVGGRRSDTVEEMLVGRSPLRVTPRTERTVIIDPLTGEPAE</sequence>
<gene>
    <name evidence="1" type="ORF">UFOPK2602_02473</name>
</gene>
<reference evidence="1" key="1">
    <citation type="submission" date="2020-05" db="EMBL/GenBank/DDBJ databases">
        <authorList>
            <person name="Chiriac C."/>
            <person name="Salcher M."/>
            <person name="Ghai R."/>
            <person name="Kavagutti S V."/>
        </authorList>
    </citation>
    <scope>NUCLEOTIDE SEQUENCE</scope>
</reference>
<protein>
    <submittedName>
        <fullName evidence="1">Unannotated protein</fullName>
    </submittedName>
</protein>
<organism evidence="1">
    <name type="scientific">freshwater metagenome</name>
    <dbReference type="NCBI Taxonomy" id="449393"/>
    <lineage>
        <taxon>unclassified sequences</taxon>
        <taxon>metagenomes</taxon>
        <taxon>ecological metagenomes</taxon>
    </lineage>
</organism>